<dbReference type="Proteomes" id="UP000598174">
    <property type="component" value="Unassembled WGS sequence"/>
</dbReference>
<keyword evidence="3" id="KW-1185">Reference proteome</keyword>
<evidence type="ECO:0000259" key="1">
    <source>
        <dbReference type="Pfam" id="PF10547"/>
    </source>
</evidence>
<comment type="caution">
    <text evidence="2">The sequence shown here is derived from an EMBL/GenBank/DDBJ whole genome shotgun (WGS) entry which is preliminary data.</text>
</comment>
<protein>
    <recommendedName>
        <fullName evidence="1">Antirepressor protein ant N-terminal domain-containing protein</fullName>
    </recommendedName>
</protein>
<dbReference type="PRINTS" id="PR01994">
    <property type="entry name" value="ANTIREPRESSR"/>
</dbReference>
<dbReference type="InterPro" id="IPR018875">
    <property type="entry name" value="Antirepressor_Ant_N"/>
</dbReference>
<evidence type="ECO:0000313" key="2">
    <source>
        <dbReference type="EMBL" id="GIE16845.1"/>
    </source>
</evidence>
<accession>A0A919MLH9</accession>
<reference evidence="2" key="1">
    <citation type="submission" date="2021-01" db="EMBL/GenBank/DDBJ databases">
        <title>Whole genome shotgun sequence of Actinoplanes ferrugineus NBRC 15555.</title>
        <authorList>
            <person name="Komaki H."/>
            <person name="Tamura T."/>
        </authorList>
    </citation>
    <scope>NUCLEOTIDE SEQUENCE</scope>
    <source>
        <strain evidence="2">NBRC 15555</strain>
    </source>
</reference>
<name>A0A919MLH9_9ACTN</name>
<evidence type="ECO:0000313" key="3">
    <source>
        <dbReference type="Proteomes" id="UP000598174"/>
    </source>
</evidence>
<dbReference type="EMBL" id="BOMM01000103">
    <property type="protein sequence ID" value="GIE16845.1"/>
    <property type="molecule type" value="Genomic_DNA"/>
</dbReference>
<gene>
    <name evidence="2" type="ORF">Afe05nite_86850</name>
</gene>
<organism evidence="2 3">
    <name type="scientific">Paractinoplanes ferrugineus</name>
    <dbReference type="NCBI Taxonomy" id="113564"/>
    <lineage>
        <taxon>Bacteria</taxon>
        <taxon>Bacillati</taxon>
        <taxon>Actinomycetota</taxon>
        <taxon>Actinomycetes</taxon>
        <taxon>Micromonosporales</taxon>
        <taxon>Micromonosporaceae</taxon>
        <taxon>Paractinoplanes</taxon>
    </lineage>
</organism>
<dbReference type="AlphaFoldDB" id="A0A919MLH9"/>
<feature type="domain" description="Antirepressor protein ant N-terminal" evidence="1">
    <location>
        <begin position="14"/>
        <end position="124"/>
    </location>
</feature>
<proteinExistence type="predicted"/>
<sequence length="262" mass="28740">MTLPDGSRAAEIVRVPFQGTEIHTTLVSGEPHVVIRPTLEGLGLDYSAQLKKLKTKSWATVATTATVAEDGKVREMTTVDLDTWAMLLANVDEHRVAPGSKQIVIDYQRESARALREYWTNGGAINPRATEDQLTAIISRAEGQARVLRALDGIVDATWLEAKARHVAARALGEEPEIDLTTRPLTVGEYLEEKGVSGKALRSISPKFGGSMKRLYIAQYGVEPGKTERFVDGALRNVAVYTEAHRPMFDAVYRELIGRVAA</sequence>
<dbReference type="Pfam" id="PF10547">
    <property type="entry name" value="P22_AR_N"/>
    <property type="match status" value="1"/>
</dbReference>